<dbReference type="PATRIC" id="fig|42253.5.peg.2270"/>
<name>A0A0K2GCX4_NITMO</name>
<proteinExistence type="predicted"/>
<dbReference type="KEGG" id="nmv:NITMOv2_2303"/>
<reference evidence="1 2" key="1">
    <citation type="journal article" date="2015" name="Proc. Natl. Acad. Sci. U.S.A.">
        <title>Expanded metabolic versatility of ubiquitous nitrite-oxidizing bacteria from the genus Nitrospira.</title>
        <authorList>
            <person name="Koch H."/>
            <person name="Lucker S."/>
            <person name="Albertsen M."/>
            <person name="Kitzinger K."/>
            <person name="Herbold C."/>
            <person name="Spieck E."/>
            <person name="Nielsen P.H."/>
            <person name="Wagner M."/>
            <person name="Daims H."/>
        </authorList>
    </citation>
    <scope>NUCLEOTIDE SEQUENCE [LARGE SCALE GENOMIC DNA]</scope>
    <source>
        <strain evidence="1 2">NSP M-1</strain>
    </source>
</reference>
<dbReference type="EMBL" id="CP011801">
    <property type="protein sequence ID" value="ALA58719.1"/>
    <property type="molecule type" value="Genomic_DNA"/>
</dbReference>
<sequence length="120" mass="13073">MSLIRLLPQISIPPMEAKGVDDPTVARRFADRLRGRVAEMQKELEDDEQLEVVAFLPSGTAVAVDAVGYESPALFTLKGREQDTGKACALLVHQSSLQILVSVEKVPSGQTRKIVVFKGL</sequence>
<dbReference type="RefSeq" id="WP_053379844.1">
    <property type="nucleotide sequence ID" value="NZ_CP011801.1"/>
</dbReference>
<accession>A0A0K2GCX4</accession>
<protein>
    <submittedName>
        <fullName evidence="1">Uncharacterized protein</fullName>
    </submittedName>
</protein>
<dbReference type="Proteomes" id="UP000069205">
    <property type="component" value="Chromosome"/>
</dbReference>
<dbReference type="STRING" id="42253.NITMOv2_2303"/>
<keyword evidence="2" id="KW-1185">Reference proteome</keyword>
<dbReference type="AlphaFoldDB" id="A0A0K2GCX4"/>
<gene>
    <name evidence="1" type="ORF">NITMOv2_2303</name>
</gene>
<evidence type="ECO:0000313" key="1">
    <source>
        <dbReference type="EMBL" id="ALA58719.1"/>
    </source>
</evidence>
<evidence type="ECO:0000313" key="2">
    <source>
        <dbReference type="Proteomes" id="UP000069205"/>
    </source>
</evidence>
<organism evidence="1 2">
    <name type="scientific">Nitrospira moscoviensis</name>
    <dbReference type="NCBI Taxonomy" id="42253"/>
    <lineage>
        <taxon>Bacteria</taxon>
        <taxon>Pseudomonadati</taxon>
        <taxon>Nitrospirota</taxon>
        <taxon>Nitrospiria</taxon>
        <taxon>Nitrospirales</taxon>
        <taxon>Nitrospiraceae</taxon>
        <taxon>Nitrospira</taxon>
    </lineage>
</organism>